<dbReference type="PANTHER" id="PTHR30193:SF37">
    <property type="entry name" value="INNER MEMBRANE ABC TRANSPORTER PERMEASE PROTEIN YCJO"/>
    <property type="match status" value="1"/>
</dbReference>
<evidence type="ECO:0000313" key="10">
    <source>
        <dbReference type="Proteomes" id="UP001300604"/>
    </source>
</evidence>
<proteinExistence type="inferred from homology"/>
<feature type="transmembrane region" description="Helical" evidence="7">
    <location>
        <begin position="169"/>
        <end position="188"/>
    </location>
</feature>
<keyword evidence="2 7" id="KW-0813">Transport</keyword>
<evidence type="ECO:0000256" key="1">
    <source>
        <dbReference type="ARBA" id="ARBA00004651"/>
    </source>
</evidence>
<dbReference type="Pfam" id="PF00528">
    <property type="entry name" value="BPD_transp_1"/>
    <property type="match status" value="1"/>
</dbReference>
<evidence type="ECO:0000256" key="6">
    <source>
        <dbReference type="ARBA" id="ARBA00023136"/>
    </source>
</evidence>
<name>A0AA97H1Q8_9FIRM</name>
<dbReference type="AlphaFoldDB" id="A0AA97H1Q8"/>
<dbReference type="Gene3D" id="1.10.3720.10">
    <property type="entry name" value="MetI-like"/>
    <property type="match status" value="1"/>
</dbReference>
<reference evidence="9 10" key="1">
    <citation type="submission" date="2024-06" db="EMBL/GenBank/DDBJ databases">
        <title>Caproicibacterium argilliputei sp. nov, a novel caproic acid producing anaerobic bacterium isolated from pit mud.</title>
        <authorList>
            <person name="Xia S."/>
        </authorList>
    </citation>
    <scope>NUCLEOTIDE SEQUENCE [LARGE SCALE GENOMIC DNA]</scope>
    <source>
        <strain evidence="9 10">ZCY20-5</strain>
    </source>
</reference>
<dbReference type="EMBL" id="CP135996">
    <property type="protein sequence ID" value="WOC32683.1"/>
    <property type="molecule type" value="Genomic_DNA"/>
</dbReference>
<dbReference type="GO" id="GO:0005886">
    <property type="term" value="C:plasma membrane"/>
    <property type="evidence" value="ECO:0007669"/>
    <property type="project" value="UniProtKB-SubCell"/>
</dbReference>
<evidence type="ECO:0000256" key="5">
    <source>
        <dbReference type="ARBA" id="ARBA00022989"/>
    </source>
</evidence>
<evidence type="ECO:0000313" key="9">
    <source>
        <dbReference type="EMBL" id="WOC32683.1"/>
    </source>
</evidence>
<dbReference type="PANTHER" id="PTHR30193">
    <property type="entry name" value="ABC TRANSPORTER PERMEASE PROTEIN"/>
    <property type="match status" value="1"/>
</dbReference>
<comment type="subcellular location">
    <subcellularLocation>
        <location evidence="1 7">Cell membrane</location>
        <topology evidence="1 7">Multi-pass membrane protein</topology>
    </subcellularLocation>
</comment>
<dbReference type="InterPro" id="IPR051393">
    <property type="entry name" value="ABC_transporter_permease"/>
</dbReference>
<dbReference type="InterPro" id="IPR035906">
    <property type="entry name" value="MetI-like_sf"/>
</dbReference>
<dbReference type="CDD" id="cd06261">
    <property type="entry name" value="TM_PBP2"/>
    <property type="match status" value="1"/>
</dbReference>
<keyword evidence="3" id="KW-1003">Cell membrane</keyword>
<accession>A0AA97H1Q8</accession>
<keyword evidence="4 7" id="KW-0812">Transmembrane</keyword>
<gene>
    <name evidence="9" type="ORF">PXC00_02075</name>
</gene>
<sequence>MNRNKVYPWWFALPAAVIFFLLCLLPGLVGIGYSFTDWNNFTDQVNFVGLANYKQIFTGHSEYLGYIGNTLLFTAATTVTKTVLGLLLALLLTRPFIRLRNMHRMIIFSPQVMSYLVVGLVFQSMLHPTTGFLNNFLRSIGLGALAQNWLTDLHYVWASVIAVDTWKGMGYIMMVIIAGLTSIAPEYYEAASIDGASFWQQFRHITLPLLRPVIVNVTVLNVTYGLRVFDMIYALTNGGPGNATGVINTAVYKSFSTGDYAMGTTLSSVLFYVMLAMLFLIIHSMENKEVES</sequence>
<evidence type="ECO:0000256" key="4">
    <source>
        <dbReference type="ARBA" id="ARBA00022692"/>
    </source>
</evidence>
<organism evidence="9 10">
    <name type="scientific">Caproicibacterium argilliputei</name>
    <dbReference type="NCBI Taxonomy" id="3030016"/>
    <lineage>
        <taxon>Bacteria</taxon>
        <taxon>Bacillati</taxon>
        <taxon>Bacillota</taxon>
        <taxon>Clostridia</taxon>
        <taxon>Eubacteriales</taxon>
        <taxon>Oscillospiraceae</taxon>
        <taxon>Caproicibacterium</taxon>
    </lineage>
</organism>
<feature type="transmembrane region" description="Helical" evidence="7">
    <location>
        <begin position="71"/>
        <end position="93"/>
    </location>
</feature>
<feature type="transmembrane region" description="Helical" evidence="7">
    <location>
        <begin position="7"/>
        <end position="33"/>
    </location>
</feature>
<reference evidence="10" key="3">
    <citation type="submission" date="2024-06" db="EMBL/GenBank/DDBJ databases">
        <authorList>
            <person name="Zeng C."/>
        </authorList>
    </citation>
    <scope>NUCLEOTIDE SEQUENCE [LARGE SCALE GENOMIC DNA]</scope>
    <source>
        <strain evidence="10">ZCY20-5</strain>
    </source>
</reference>
<evidence type="ECO:0000259" key="8">
    <source>
        <dbReference type="PROSITE" id="PS50928"/>
    </source>
</evidence>
<dbReference type="Proteomes" id="UP001300604">
    <property type="component" value="Chromosome"/>
</dbReference>
<reference evidence="10" key="2">
    <citation type="submission" date="2024-06" db="EMBL/GenBank/DDBJ databases">
        <title>Caproicibacterium argilliputei sp. nov, a novel caproic acid producing anaerobic bacterium isolated from pit mud.</title>
        <authorList>
            <person name="Zeng C."/>
        </authorList>
    </citation>
    <scope>NUCLEOTIDE SEQUENCE [LARGE SCALE GENOMIC DNA]</scope>
    <source>
        <strain evidence="10">ZCY20-5</strain>
    </source>
</reference>
<evidence type="ECO:0000256" key="7">
    <source>
        <dbReference type="RuleBase" id="RU363032"/>
    </source>
</evidence>
<keyword evidence="6 7" id="KW-0472">Membrane</keyword>
<feature type="transmembrane region" description="Helical" evidence="7">
    <location>
        <begin position="260"/>
        <end position="282"/>
    </location>
</feature>
<feature type="transmembrane region" description="Helical" evidence="7">
    <location>
        <begin position="209"/>
        <end position="229"/>
    </location>
</feature>
<keyword evidence="5 7" id="KW-1133">Transmembrane helix</keyword>
<dbReference type="SUPFAM" id="SSF161098">
    <property type="entry name" value="MetI-like"/>
    <property type="match status" value="1"/>
</dbReference>
<dbReference type="GO" id="GO:0055085">
    <property type="term" value="P:transmembrane transport"/>
    <property type="evidence" value="ECO:0007669"/>
    <property type="project" value="InterPro"/>
</dbReference>
<evidence type="ECO:0000256" key="3">
    <source>
        <dbReference type="ARBA" id="ARBA00022475"/>
    </source>
</evidence>
<comment type="similarity">
    <text evidence="7">Belongs to the binding-protein-dependent transport system permease family.</text>
</comment>
<protein>
    <submittedName>
        <fullName evidence="9">Sugar ABC transporter permease</fullName>
    </submittedName>
</protein>
<dbReference type="InterPro" id="IPR000515">
    <property type="entry name" value="MetI-like"/>
</dbReference>
<dbReference type="KEGG" id="carl:PXC00_02075"/>
<dbReference type="PROSITE" id="PS50928">
    <property type="entry name" value="ABC_TM1"/>
    <property type="match status" value="1"/>
</dbReference>
<dbReference type="RefSeq" id="WP_275846168.1">
    <property type="nucleotide sequence ID" value="NZ_CP135996.1"/>
</dbReference>
<feature type="transmembrane region" description="Helical" evidence="7">
    <location>
        <begin position="105"/>
        <end position="126"/>
    </location>
</feature>
<keyword evidence="10" id="KW-1185">Reference proteome</keyword>
<evidence type="ECO:0000256" key="2">
    <source>
        <dbReference type="ARBA" id="ARBA00022448"/>
    </source>
</evidence>
<feature type="domain" description="ABC transmembrane type-1" evidence="8">
    <location>
        <begin position="67"/>
        <end position="283"/>
    </location>
</feature>